<dbReference type="AlphaFoldDB" id="A0AAW1L591"/>
<evidence type="ECO:0000313" key="5">
    <source>
        <dbReference type="Proteomes" id="UP001458880"/>
    </source>
</evidence>
<name>A0AAW1L591_POPJA</name>
<reference evidence="4 5" key="1">
    <citation type="journal article" date="2024" name="BMC Genomics">
        <title>De novo assembly and annotation of Popillia japonica's genome with initial clues to its potential as an invasive pest.</title>
        <authorList>
            <person name="Cucini C."/>
            <person name="Boschi S."/>
            <person name="Funari R."/>
            <person name="Cardaioli E."/>
            <person name="Iannotti N."/>
            <person name="Marturano G."/>
            <person name="Paoli F."/>
            <person name="Bruttini M."/>
            <person name="Carapelli A."/>
            <person name="Frati F."/>
            <person name="Nardi F."/>
        </authorList>
    </citation>
    <scope>NUCLEOTIDE SEQUENCE [LARGE SCALE GENOMIC DNA]</scope>
    <source>
        <strain evidence="4">DMR45628</strain>
    </source>
</reference>
<dbReference type="Gene3D" id="1.20.1560.10">
    <property type="entry name" value="ABC transporter type 1, transmembrane domain"/>
    <property type="match status" value="1"/>
</dbReference>
<comment type="caution">
    <text evidence="4">The sequence shown here is derived from an EMBL/GenBank/DDBJ whole genome shotgun (WGS) entry which is preliminary data.</text>
</comment>
<dbReference type="Proteomes" id="UP001458880">
    <property type="component" value="Unassembled WGS sequence"/>
</dbReference>
<evidence type="ECO:0000256" key="1">
    <source>
        <dbReference type="ARBA" id="ARBA00022692"/>
    </source>
</evidence>
<accession>A0AAW1L591</accession>
<evidence type="ECO:0000256" key="3">
    <source>
        <dbReference type="ARBA" id="ARBA00023136"/>
    </source>
</evidence>
<keyword evidence="3" id="KW-0472">Membrane</keyword>
<evidence type="ECO:0000313" key="4">
    <source>
        <dbReference type="EMBL" id="KAK9729980.1"/>
    </source>
</evidence>
<dbReference type="GO" id="GO:0016020">
    <property type="term" value="C:membrane"/>
    <property type="evidence" value="ECO:0007669"/>
    <property type="project" value="InterPro"/>
</dbReference>
<dbReference type="EMBL" id="JASPKY010000155">
    <property type="protein sequence ID" value="KAK9729980.1"/>
    <property type="molecule type" value="Genomic_DNA"/>
</dbReference>
<keyword evidence="5" id="KW-1185">Reference proteome</keyword>
<dbReference type="GO" id="GO:0005524">
    <property type="term" value="F:ATP binding"/>
    <property type="evidence" value="ECO:0007669"/>
    <property type="project" value="InterPro"/>
</dbReference>
<keyword evidence="2" id="KW-1133">Transmembrane helix</keyword>
<sequence>MASFIFFNKKCILYFNNQIVKNYSCRKLSYLYSKTRLLSKYVCSSYSLQRSCSAQESEKVADSKRGNSGILTKALTRIKLFAPTPRSQPVRGCFHPGASALSSESIQLTEKGPVTGQEMIKAMLLYIWPKDDETIRNRVSLAVGLLIGAKVMNVGVPFIFKYAVEK</sequence>
<dbReference type="InterPro" id="IPR036640">
    <property type="entry name" value="ABC1_TM_sf"/>
</dbReference>
<organism evidence="4 5">
    <name type="scientific">Popillia japonica</name>
    <name type="common">Japanese beetle</name>
    <dbReference type="NCBI Taxonomy" id="7064"/>
    <lineage>
        <taxon>Eukaryota</taxon>
        <taxon>Metazoa</taxon>
        <taxon>Ecdysozoa</taxon>
        <taxon>Arthropoda</taxon>
        <taxon>Hexapoda</taxon>
        <taxon>Insecta</taxon>
        <taxon>Pterygota</taxon>
        <taxon>Neoptera</taxon>
        <taxon>Endopterygota</taxon>
        <taxon>Coleoptera</taxon>
        <taxon>Polyphaga</taxon>
        <taxon>Scarabaeiformia</taxon>
        <taxon>Scarabaeidae</taxon>
        <taxon>Rutelinae</taxon>
        <taxon>Popillia</taxon>
    </lineage>
</organism>
<gene>
    <name evidence="4" type="ORF">QE152_g15604</name>
</gene>
<proteinExistence type="predicted"/>
<protein>
    <submittedName>
        <fullName evidence="4">Uncharacterized protein</fullName>
    </submittedName>
</protein>
<keyword evidence="1" id="KW-0812">Transmembrane</keyword>
<evidence type="ECO:0000256" key="2">
    <source>
        <dbReference type="ARBA" id="ARBA00022989"/>
    </source>
</evidence>